<feature type="transmembrane region" description="Helical" evidence="7">
    <location>
        <begin position="60"/>
        <end position="82"/>
    </location>
</feature>
<dbReference type="AlphaFoldDB" id="A0A3B1E5M1"/>
<feature type="transmembrane region" description="Helical" evidence="7">
    <location>
        <begin position="34"/>
        <end position="54"/>
    </location>
</feature>
<organism evidence="8">
    <name type="scientific">hydrothermal vent metagenome</name>
    <dbReference type="NCBI Taxonomy" id="652676"/>
    <lineage>
        <taxon>unclassified sequences</taxon>
        <taxon>metagenomes</taxon>
        <taxon>ecological metagenomes</taxon>
    </lineage>
</organism>
<evidence type="ECO:0000256" key="2">
    <source>
        <dbReference type="ARBA" id="ARBA00022448"/>
    </source>
</evidence>
<accession>A0A3B1E5M1</accession>
<gene>
    <name evidence="8" type="ORF">MNBD_UNCLBAC01-1037</name>
</gene>
<comment type="subcellular location">
    <subcellularLocation>
        <location evidence="1">Cell membrane</location>
        <topology evidence="1">Multi-pass membrane protein</topology>
    </subcellularLocation>
</comment>
<sequence>MSVWYLSFAMIILLSTMVGLLRILLGPTRADRMLAAQLFGTASVAIFLLLGQAFKELFLYDMALVFAMLGAVAVITFVRLIALKK</sequence>
<reference evidence="8" key="1">
    <citation type="submission" date="2018-06" db="EMBL/GenBank/DDBJ databases">
        <authorList>
            <person name="Zhirakovskaya E."/>
        </authorList>
    </citation>
    <scope>NUCLEOTIDE SEQUENCE</scope>
</reference>
<evidence type="ECO:0000313" key="8">
    <source>
        <dbReference type="EMBL" id="VAX38207.1"/>
    </source>
</evidence>
<evidence type="ECO:0000256" key="5">
    <source>
        <dbReference type="ARBA" id="ARBA00022989"/>
    </source>
</evidence>
<keyword evidence="3" id="KW-1003">Cell membrane</keyword>
<dbReference type="PANTHER" id="PTHR34702:SF1">
    <property type="entry name" value="NA(+)_H(+) ANTIPORTER SUBUNIT F"/>
    <property type="match status" value="1"/>
</dbReference>
<dbReference type="InterPro" id="IPR007208">
    <property type="entry name" value="MrpF/PhaF-like"/>
</dbReference>
<dbReference type="GO" id="GO:0005886">
    <property type="term" value="C:plasma membrane"/>
    <property type="evidence" value="ECO:0007669"/>
    <property type="project" value="UniProtKB-SubCell"/>
</dbReference>
<keyword evidence="6 7" id="KW-0472">Membrane</keyword>
<name>A0A3B1E5M1_9ZZZZ</name>
<dbReference type="PANTHER" id="PTHR34702">
    <property type="entry name" value="NA(+)/H(+) ANTIPORTER SUBUNIT F1"/>
    <property type="match status" value="1"/>
</dbReference>
<evidence type="ECO:0000256" key="1">
    <source>
        <dbReference type="ARBA" id="ARBA00004651"/>
    </source>
</evidence>
<keyword evidence="4 7" id="KW-0812">Transmembrane</keyword>
<dbReference type="Pfam" id="PF04066">
    <property type="entry name" value="MrpF_PhaF"/>
    <property type="match status" value="1"/>
</dbReference>
<evidence type="ECO:0000256" key="7">
    <source>
        <dbReference type="SAM" id="Phobius"/>
    </source>
</evidence>
<proteinExistence type="predicted"/>
<keyword evidence="5 7" id="KW-1133">Transmembrane helix</keyword>
<evidence type="ECO:0000256" key="3">
    <source>
        <dbReference type="ARBA" id="ARBA00022475"/>
    </source>
</evidence>
<protein>
    <submittedName>
        <fullName evidence="8">Na(+) H(+) antiporter subunit F</fullName>
    </submittedName>
</protein>
<evidence type="ECO:0000256" key="6">
    <source>
        <dbReference type="ARBA" id="ARBA00023136"/>
    </source>
</evidence>
<dbReference type="EMBL" id="UOGJ01000152">
    <property type="protein sequence ID" value="VAX38207.1"/>
    <property type="molecule type" value="Genomic_DNA"/>
</dbReference>
<keyword evidence="2" id="KW-0813">Transport</keyword>
<dbReference type="GO" id="GO:0015385">
    <property type="term" value="F:sodium:proton antiporter activity"/>
    <property type="evidence" value="ECO:0007669"/>
    <property type="project" value="TreeGrafter"/>
</dbReference>
<feature type="transmembrane region" description="Helical" evidence="7">
    <location>
        <begin position="6"/>
        <end position="25"/>
    </location>
</feature>
<evidence type="ECO:0000256" key="4">
    <source>
        <dbReference type="ARBA" id="ARBA00022692"/>
    </source>
</evidence>